<comment type="caution">
    <text evidence="1">The sequence shown here is derived from an EMBL/GenBank/DDBJ whole genome shotgun (WGS) entry which is preliminary data.</text>
</comment>
<proteinExistence type="predicted"/>
<dbReference type="AlphaFoldDB" id="A0AAU9Q916"/>
<dbReference type="Proteomes" id="UP001295420">
    <property type="component" value="Unassembled WGS sequence"/>
</dbReference>
<dbReference type="EMBL" id="CAKMTQ010000034">
    <property type="protein sequence ID" value="CAH1535461.1"/>
    <property type="molecule type" value="Genomic_DNA"/>
</dbReference>
<sequence>MFRMTITLSSYKPKEFVILASSSETKDLVTATPYSFLLTLNHSTNRQ</sequence>
<gene>
    <name evidence="1" type="ORF">THF1D04_40193</name>
</gene>
<organism evidence="1 2">
    <name type="scientific">Vibrio owensii</name>
    <dbReference type="NCBI Taxonomy" id="696485"/>
    <lineage>
        <taxon>Bacteria</taxon>
        <taxon>Pseudomonadati</taxon>
        <taxon>Pseudomonadota</taxon>
        <taxon>Gammaproteobacteria</taxon>
        <taxon>Vibrionales</taxon>
        <taxon>Vibrionaceae</taxon>
        <taxon>Vibrio</taxon>
    </lineage>
</organism>
<reference evidence="1" key="1">
    <citation type="submission" date="2022-01" db="EMBL/GenBank/DDBJ databases">
        <authorList>
            <person name="Lagorce A."/>
        </authorList>
    </citation>
    <scope>NUCLEOTIDE SEQUENCE</scope>
    <source>
        <strain evidence="1">Th15_F1_D04</strain>
    </source>
</reference>
<evidence type="ECO:0000313" key="2">
    <source>
        <dbReference type="Proteomes" id="UP001295420"/>
    </source>
</evidence>
<protein>
    <submittedName>
        <fullName evidence="1">Uncharacterized protein</fullName>
    </submittedName>
</protein>
<name>A0AAU9Q916_9VIBR</name>
<accession>A0AAU9Q916</accession>
<evidence type="ECO:0000313" key="1">
    <source>
        <dbReference type="EMBL" id="CAH1535461.1"/>
    </source>
</evidence>